<reference evidence="1 2" key="1">
    <citation type="submission" date="2020-08" db="EMBL/GenBank/DDBJ databases">
        <title>Description of Xenorhabdus lircayensis sp. nov., the symbiotic bacterium associated with the entomopathogenic nematode Steirnernema unicornum.</title>
        <authorList>
            <person name="Castaneda-Alvarez C."/>
            <person name="Prodan S."/>
            <person name="Zamorano A."/>
            <person name="San-Blas E."/>
            <person name="Aballay E."/>
        </authorList>
    </citation>
    <scope>NUCLEOTIDE SEQUENCE [LARGE SCALE GENOMIC DNA]</scope>
    <source>
        <strain evidence="1 2">VLS</strain>
    </source>
</reference>
<proteinExistence type="predicted"/>
<accession>A0ABS0UBT8</accession>
<protein>
    <recommendedName>
        <fullName evidence="3">Rha family transcriptional regulator</fullName>
    </recommendedName>
</protein>
<dbReference type="Proteomes" id="UP000696184">
    <property type="component" value="Unassembled WGS sequence"/>
</dbReference>
<keyword evidence="2" id="KW-1185">Reference proteome</keyword>
<evidence type="ECO:0000313" key="1">
    <source>
        <dbReference type="EMBL" id="MBI6550140.1"/>
    </source>
</evidence>
<evidence type="ECO:0008006" key="3">
    <source>
        <dbReference type="Google" id="ProtNLM"/>
    </source>
</evidence>
<comment type="caution">
    <text evidence="1">The sequence shown here is derived from an EMBL/GenBank/DDBJ whole genome shotgun (WGS) entry which is preliminary data.</text>
</comment>
<dbReference type="EMBL" id="JACOII010000055">
    <property type="protein sequence ID" value="MBI6550140.1"/>
    <property type="molecule type" value="Genomic_DNA"/>
</dbReference>
<dbReference type="RefSeq" id="WP_198690910.1">
    <property type="nucleotide sequence ID" value="NZ_CAWPUD010000055.1"/>
</dbReference>
<evidence type="ECO:0000313" key="2">
    <source>
        <dbReference type="Proteomes" id="UP000696184"/>
    </source>
</evidence>
<sequence>MNLYEILKNIYKTNAAIGHAFPRKGKPRSSQAVGKWKKRGVPEDVAILCHINPDIPYKHELRPDLPKVFPPPRETSRREA</sequence>
<organism evidence="1 2">
    <name type="scientific">Xenorhabdus lircayensis</name>
    <dbReference type="NCBI Taxonomy" id="2763499"/>
    <lineage>
        <taxon>Bacteria</taxon>
        <taxon>Pseudomonadati</taxon>
        <taxon>Pseudomonadota</taxon>
        <taxon>Gammaproteobacteria</taxon>
        <taxon>Enterobacterales</taxon>
        <taxon>Morganellaceae</taxon>
        <taxon>Xenorhabdus</taxon>
    </lineage>
</organism>
<gene>
    <name evidence="1" type="ORF">H8A87_15865</name>
</gene>
<name>A0ABS0UBT8_9GAMM</name>